<accession>A0AAV7E9I1</accession>
<organism evidence="1 2">
    <name type="scientific">Aristolochia fimbriata</name>
    <name type="common">White veined hardy Dutchman's pipe vine</name>
    <dbReference type="NCBI Taxonomy" id="158543"/>
    <lineage>
        <taxon>Eukaryota</taxon>
        <taxon>Viridiplantae</taxon>
        <taxon>Streptophyta</taxon>
        <taxon>Embryophyta</taxon>
        <taxon>Tracheophyta</taxon>
        <taxon>Spermatophyta</taxon>
        <taxon>Magnoliopsida</taxon>
        <taxon>Magnoliidae</taxon>
        <taxon>Piperales</taxon>
        <taxon>Aristolochiaceae</taxon>
        <taxon>Aristolochia</taxon>
    </lineage>
</organism>
<evidence type="ECO:0000313" key="2">
    <source>
        <dbReference type="Proteomes" id="UP000825729"/>
    </source>
</evidence>
<comment type="caution">
    <text evidence="1">The sequence shown here is derived from an EMBL/GenBank/DDBJ whole genome shotgun (WGS) entry which is preliminary data.</text>
</comment>
<gene>
    <name evidence="1" type="ORF">H6P81_015776</name>
</gene>
<dbReference type="EMBL" id="JAINDJ010000006">
    <property type="protein sequence ID" value="KAG9444436.1"/>
    <property type="molecule type" value="Genomic_DNA"/>
</dbReference>
<sequence>MYLMKEQLEAAKLNPEEEAYLYKLTLYCGDGERVRTWKNDRVHSADEIRRAHLYATNRSSMTYSTPSSLHLRRWL</sequence>
<reference evidence="1 2" key="1">
    <citation type="submission" date="2021-07" db="EMBL/GenBank/DDBJ databases">
        <title>The Aristolochia fimbriata genome: insights into angiosperm evolution, floral development and chemical biosynthesis.</title>
        <authorList>
            <person name="Jiao Y."/>
        </authorList>
    </citation>
    <scope>NUCLEOTIDE SEQUENCE [LARGE SCALE GENOMIC DNA]</scope>
    <source>
        <strain evidence="1">IBCAS-2021</strain>
        <tissue evidence="1">Leaf</tissue>
    </source>
</reference>
<protein>
    <submittedName>
        <fullName evidence="1">Uncharacterized protein</fullName>
    </submittedName>
</protein>
<evidence type="ECO:0000313" key="1">
    <source>
        <dbReference type="EMBL" id="KAG9444436.1"/>
    </source>
</evidence>
<keyword evidence="2" id="KW-1185">Reference proteome</keyword>
<proteinExistence type="predicted"/>
<name>A0AAV7E9I1_ARIFI</name>
<dbReference type="Proteomes" id="UP000825729">
    <property type="component" value="Unassembled WGS sequence"/>
</dbReference>
<dbReference type="AlphaFoldDB" id="A0AAV7E9I1"/>